<sequence length="272" mass="31295">MDVKNLANFHLAILESEECVSAPNWPVRLAPKQVEQWYRGHPVLTIVSPLIGQNCFYKRFLEVAWACLRRQPVPQAVPESLIKNIKNLSEKDRVELLKSAIQGVQRTQWSKKLGISIEVFDLLMKSTLKPFLTLFSKNVMRQFKPDKWLHGYCPVCGDEPVMAKLAGDIGQRHLYCGLCETEWLYYRVGCPFCGNQAPGTLSFISFETLGRYRVYLCERCKSYLKTIDERICGEVDLFCEDIATVDLDKLALQEGYNRRDIHSLHRFLSKGV</sequence>
<dbReference type="CDD" id="cd16341">
    <property type="entry name" value="FdhE"/>
    <property type="match status" value="1"/>
</dbReference>
<dbReference type="InterPro" id="IPR056796">
    <property type="entry name" value="FdhE_C"/>
</dbReference>
<dbReference type="RefSeq" id="WP_092471316.1">
    <property type="nucleotide sequence ID" value="NZ_FOOX01000006.1"/>
</dbReference>
<dbReference type="InterPro" id="IPR024064">
    <property type="entry name" value="FdhE-like_sf"/>
</dbReference>
<protein>
    <submittedName>
        <fullName evidence="4">FdhE protein</fullName>
    </submittedName>
</protein>
<evidence type="ECO:0000313" key="4">
    <source>
        <dbReference type="EMBL" id="SFG58382.1"/>
    </source>
</evidence>
<name>A0A1I2T057_9FIRM</name>
<dbReference type="Pfam" id="PF24860">
    <property type="entry name" value="FdhE_C"/>
    <property type="match status" value="1"/>
</dbReference>
<evidence type="ECO:0000256" key="1">
    <source>
        <dbReference type="ARBA" id="ARBA00022490"/>
    </source>
</evidence>
<dbReference type="SUPFAM" id="SSF144020">
    <property type="entry name" value="FdhE-like"/>
    <property type="match status" value="1"/>
</dbReference>
<feature type="domain" description="FdhE central" evidence="2">
    <location>
        <begin position="152"/>
        <end position="187"/>
    </location>
</feature>
<dbReference type="PANTHER" id="PTHR37689:SF1">
    <property type="entry name" value="PROTEIN FDHE"/>
    <property type="match status" value="1"/>
</dbReference>
<dbReference type="STRING" id="341036.SAMN05660649_02096"/>
<dbReference type="GO" id="GO:0008199">
    <property type="term" value="F:ferric iron binding"/>
    <property type="evidence" value="ECO:0007669"/>
    <property type="project" value="TreeGrafter"/>
</dbReference>
<evidence type="ECO:0000313" key="5">
    <source>
        <dbReference type="Proteomes" id="UP000199337"/>
    </source>
</evidence>
<dbReference type="PANTHER" id="PTHR37689">
    <property type="entry name" value="PROTEIN FDHE"/>
    <property type="match status" value="1"/>
</dbReference>
<reference evidence="5" key="1">
    <citation type="submission" date="2016-10" db="EMBL/GenBank/DDBJ databases">
        <authorList>
            <person name="Varghese N."/>
            <person name="Submissions S."/>
        </authorList>
    </citation>
    <scope>NUCLEOTIDE SEQUENCE [LARGE SCALE GENOMIC DNA]</scope>
    <source>
        <strain evidence="5">DSM 17038</strain>
    </source>
</reference>
<keyword evidence="1" id="KW-0963">Cytoplasm</keyword>
<dbReference type="EMBL" id="FOOX01000006">
    <property type="protein sequence ID" value="SFG58382.1"/>
    <property type="molecule type" value="Genomic_DNA"/>
</dbReference>
<gene>
    <name evidence="4" type="ORF">SAMN05660649_02096</name>
</gene>
<dbReference type="GO" id="GO:0005829">
    <property type="term" value="C:cytosol"/>
    <property type="evidence" value="ECO:0007669"/>
    <property type="project" value="TreeGrafter"/>
</dbReference>
<organism evidence="4 5">
    <name type="scientific">Desulfotruncus arcticus DSM 17038</name>
    <dbReference type="NCBI Taxonomy" id="1121424"/>
    <lineage>
        <taxon>Bacteria</taxon>
        <taxon>Bacillati</taxon>
        <taxon>Bacillota</taxon>
        <taxon>Clostridia</taxon>
        <taxon>Eubacteriales</taxon>
        <taxon>Desulfallaceae</taxon>
        <taxon>Desulfotruncus</taxon>
    </lineage>
</organism>
<accession>A0A1I2T057</accession>
<dbReference type="GO" id="GO:0051604">
    <property type="term" value="P:protein maturation"/>
    <property type="evidence" value="ECO:0007669"/>
    <property type="project" value="TreeGrafter"/>
</dbReference>
<dbReference type="InterPro" id="IPR006452">
    <property type="entry name" value="Formate_DH_accessory"/>
</dbReference>
<keyword evidence="5" id="KW-1185">Reference proteome</keyword>
<dbReference type="Pfam" id="PF24859">
    <property type="entry name" value="FdhE_central"/>
    <property type="match status" value="1"/>
</dbReference>
<evidence type="ECO:0000259" key="2">
    <source>
        <dbReference type="Pfam" id="PF24859"/>
    </source>
</evidence>
<dbReference type="Proteomes" id="UP000199337">
    <property type="component" value="Unassembled WGS sequence"/>
</dbReference>
<dbReference type="OrthoDB" id="9811074at2"/>
<dbReference type="AlphaFoldDB" id="A0A1I2T057"/>
<dbReference type="InterPro" id="IPR056797">
    <property type="entry name" value="FdhE_central"/>
</dbReference>
<dbReference type="Gene3D" id="3.90.1670.10">
    <property type="entry name" value="FdhE-like domain"/>
    <property type="match status" value="1"/>
</dbReference>
<proteinExistence type="predicted"/>
<feature type="domain" description="FdhE C-terminal" evidence="3">
    <location>
        <begin position="213"/>
        <end position="262"/>
    </location>
</feature>
<evidence type="ECO:0000259" key="3">
    <source>
        <dbReference type="Pfam" id="PF24860"/>
    </source>
</evidence>